<reference evidence="10 11" key="1">
    <citation type="journal article" date="2020" name="Genomics">
        <title>Complete, high-quality genomes from long-read metagenomic sequencing of two wolf lichen thalli reveals enigmatic genome architecture.</title>
        <authorList>
            <person name="McKenzie S.K."/>
            <person name="Walston R.F."/>
            <person name="Allen J.L."/>
        </authorList>
    </citation>
    <scope>NUCLEOTIDE SEQUENCE [LARGE SCALE GENOMIC DNA]</scope>
    <source>
        <strain evidence="10">WasteWater1</strain>
    </source>
</reference>
<keyword evidence="7" id="KW-0067">ATP-binding</keyword>
<accession>A0A8H6CJ19</accession>
<keyword evidence="5" id="KW-0547">Nucleotide-binding</keyword>
<dbReference type="FunFam" id="3.30.63.10:FF:000002">
    <property type="entry name" value="Guanylate kinase 1"/>
    <property type="match status" value="1"/>
</dbReference>
<evidence type="ECO:0000256" key="8">
    <source>
        <dbReference type="ARBA" id="ARBA00030128"/>
    </source>
</evidence>
<name>A0A8H6CJ19_9LECA</name>
<dbReference type="PANTHER" id="PTHR23117:SF13">
    <property type="entry name" value="GUANYLATE KINASE"/>
    <property type="match status" value="1"/>
</dbReference>
<protein>
    <recommendedName>
        <fullName evidence="3">Guanylate kinase</fullName>
        <ecNumber evidence="2">2.7.4.8</ecNumber>
    </recommendedName>
    <alternativeName>
        <fullName evidence="8">GMP kinase</fullName>
    </alternativeName>
</protein>
<dbReference type="Proteomes" id="UP000593566">
    <property type="component" value="Unassembled WGS sequence"/>
</dbReference>
<dbReference type="PANTHER" id="PTHR23117">
    <property type="entry name" value="GUANYLATE KINASE-RELATED"/>
    <property type="match status" value="1"/>
</dbReference>
<dbReference type="GO" id="GO:0004385">
    <property type="term" value="F:GMP kinase activity"/>
    <property type="evidence" value="ECO:0007669"/>
    <property type="project" value="UniProtKB-EC"/>
</dbReference>
<keyword evidence="11" id="KW-1185">Reference proteome</keyword>
<sequence length="200" mass="22227">MAALATQIHRPIVISGPSGSGKSTILKRLFADHPDTFGFSVSHTTRSPRPGEQDGREYNFTNQEAFLALVRDGGFIEHAKFGGNYYGTSVEAVNDVAEKGRICVLDIEMEGVKQVKKTDLGARFLFLSPPSLKILEERLRGRGTDDEESVKKRLEQADKEMAFAKEKGVHDRIIVNDDLNRAYQEVEEWVVDGGRFGGQV</sequence>
<evidence type="ECO:0000256" key="3">
    <source>
        <dbReference type="ARBA" id="ARBA00016296"/>
    </source>
</evidence>
<evidence type="ECO:0000256" key="4">
    <source>
        <dbReference type="ARBA" id="ARBA00022679"/>
    </source>
</evidence>
<dbReference type="CDD" id="cd00071">
    <property type="entry name" value="GMPK"/>
    <property type="match status" value="1"/>
</dbReference>
<keyword evidence="4" id="KW-0808">Transferase</keyword>
<organism evidence="10 11">
    <name type="scientific">Letharia lupina</name>
    <dbReference type="NCBI Taxonomy" id="560253"/>
    <lineage>
        <taxon>Eukaryota</taxon>
        <taxon>Fungi</taxon>
        <taxon>Dikarya</taxon>
        <taxon>Ascomycota</taxon>
        <taxon>Pezizomycotina</taxon>
        <taxon>Lecanoromycetes</taxon>
        <taxon>OSLEUM clade</taxon>
        <taxon>Lecanoromycetidae</taxon>
        <taxon>Lecanorales</taxon>
        <taxon>Lecanorineae</taxon>
        <taxon>Parmeliaceae</taxon>
        <taxon>Letharia</taxon>
    </lineage>
</organism>
<dbReference type="RefSeq" id="XP_037153116.1">
    <property type="nucleotide sequence ID" value="XM_037301482.1"/>
</dbReference>
<dbReference type="InterPro" id="IPR027417">
    <property type="entry name" value="P-loop_NTPase"/>
</dbReference>
<dbReference type="EMBL" id="JACCJB010000009">
    <property type="protein sequence ID" value="KAF6224056.1"/>
    <property type="molecule type" value="Genomic_DNA"/>
</dbReference>
<evidence type="ECO:0000313" key="11">
    <source>
        <dbReference type="Proteomes" id="UP000593566"/>
    </source>
</evidence>
<dbReference type="PROSITE" id="PS00856">
    <property type="entry name" value="GUANYLATE_KINASE_1"/>
    <property type="match status" value="1"/>
</dbReference>
<feature type="domain" description="Guanylate kinase-like" evidence="9">
    <location>
        <begin position="9"/>
        <end position="191"/>
    </location>
</feature>
<evidence type="ECO:0000313" key="10">
    <source>
        <dbReference type="EMBL" id="KAF6224056.1"/>
    </source>
</evidence>
<dbReference type="AlphaFoldDB" id="A0A8H6CJ19"/>
<comment type="similarity">
    <text evidence="1">Belongs to the guanylate kinase family.</text>
</comment>
<dbReference type="InterPro" id="IPR008145">
    <property type="entry name" value="GK/Ca_channel_bsu"/>
</dbReference>
<dbReference type="NCBIfam" id="TIGR03263">
    <property type="entry name" value="guanyl_kin"/>
    <property type="match status" value="1"/>
</dbReference>
<evidence type="ECO:0000256" key="5">
    <source>
        <dbReference type="ARBA" id="ARBA00022741"/>
    </source>
</evidence>
<keyword evidence="6" id="KW-0418">Kinase</keyword>
<dbReference type="InterPro" id="IPR008144">
    <property type="entry name" value="Guanylate_kin-like_dom"/>
</dbReference>
<dbReference type="GeneID" id="59339020"/>
<dbReference type="Gene3D" id="3.30.63.10">
    <property type="entry name" value="Guanylate Kinase phosphate binding domain"/>
    <property type="match status" value="1"/>
</dbReference>
<proteinExistence type="inferred from homology"/>
<evidence type="ECO:0000256" key="1">
    <source>
        <dbReference type="ARBA" id="ARBA00005790"/>
    </source>
</evidence>
<dbReference type="InterPro" id="IPR020590">
    <property type="entry name" value="Guanylate_kinase_CS"/>
</dbReference>
<dbReference type="SMART" id="SM00072">
    <property type="entry name" value="GuKc"/>
    <property type="match status" value="1"/>
</dbReference>
<dbReference type="Pfam" id="PF00625">
    <property type="entry name" value="Guanylate_kin"/>
    <property type="match status" value="1"/>
</dbReference>
<dbReference type="Gene3D" id="3.40.50.300">
    <property type="entry name" value="P-loop containing nucleotide triphosphate hydrolases"/>
    <property type="match status" value="1"/>
</dbReference>
<dbReference type="GO" id="GO:0005829">
    <property type="term" value="C:cytosol"/>
    <property type="evidence" value="ECO:0007669"/>
    <property type="project" value="TreeGrafter"/>
</dbReference>
<evidence type="ECO:0000256" key="6">
    <source>
        <dbReference type="ARBA" id="ARBA00022777"/>
    </source>
</evidence>
<dbReference type="PROSITE" id="PS50052">
    <property type="entry name" value="GUANYLATE_KINASE_2"/>
    <property type="match status" value="1"/>
</dbReference>
<gene>
    <name evidence="10" type="ORF">HO133_010630</name>
</gene>
<dbReference type="GO" id="GO:0005524">
    <property type="term" value="F:ATP binding"/>
    <property type="evidence" value="ECO:0007669"/>
    <property type="project" value="UniProtKB-KW"/>
</dbReference>
<evidence type="ECO:0000259" key="9">
    <source>
        <dbReference type="PROSITE" id="PS50052"/>
    </source>
</evidence>
<dbReference type="InterPro" id="IPR017665">
    <property type="entry name" value="Guanylate_kinase"/>
</dbReference>
<evidence type="ECO:0000256" key="2">
    <source>
        <dbReference type="ARBA" id="ARBA00012961"/>
    </source>
</evidence>
<dbReference type="EC" id="2.7.4.8" evidence="2"/>
<dbReference type="FunFam" id="3.40.50.300:FF:000776">
    <property type="entry name" value="Guanylate kinase 2"/>
    <property type="match status" value="1"/>
</dbReference>
<evidence type="ECO:0000256" key="7">
    <source>
        <dbReference type="ARBA" id="ARBA00022840"/>
    </source>
</evidence>
<comment type="caution">
    <text evidence="10">The sequence shown here is derived from an EMBL/GenBank/DDBJ whole genome shotgun (WGS) entry which is preliminary data.</text>
</comment>
<dbReference type="SUPFAM" id="SSF52540">
    <property type="entry name" value="P-loop containing nucleoside triphosphate hydrolases"/>
    <property type="match status" value="1"/>
</dbReference>